<evidence type="ECO:0000313" key="9">
    <source>
        <dbReference type="EMBL" id="OSX58887.1"/>
    </source>
</evidence>
<dbReference type="GO" id="GO:0005634">
    <property type="term" value="C:nucleus"/>
    <property type="evidence" value="ECO:0007669"/>
    <property type="project" value="UniProtKB-SubCell"/>
</dbReference>
<dbReference type="Pfam" id="PF08600">
    <property type="entry name" value="NuBaID_C"/>
    <property type="match status" value="1"/>
</dbReference>
<evidence type="ECO:0000256" key="4">
    <source>
        <dbReference type="ARBA" id="ARBA00022833"/>
    </source>
</evidence>
<evidence type="ECO:0000256" key="1">
    <source>
        <dbReference type="ARBA" id="ARBA00004123"/>
    </source>
</evidence>
<name>A0A1X6MR80_9APHY</name>
<dbReference type="EMBL" id="KZ110603">
    <property type="protein sequence ID" value="OSX58887.1"/>
    <property type="molecule type" value="Genomic_DNA"/>
</dbReference>
<dbReference type="RefSeq" id="XP_024335681.1">
    <property type="nucleotide sequence ID" value="XM_024482178.1"/>
</dbReference>
<feature type="compositionally biased region" description="Low complexity" evidence="6">
    <location>
        <begin position="357"/>
        <end position="381"/>
    </location>
</feature>
<accession>A0A1X6MR80</accession>
<feature type="region of interest" description="Disordered" evidence="6">
    <location>
        <begin position="1"/>
        <end position="25"/>
    </location>
</feature>
<evidence type="ECO:0000256" key="2">
    <source>
        <dbReference type="ARBA" id="ARBA00022723"/>
    </source>
</evidence>
<feature type="region of interest" description="Disordered" evidence="6">
    <location>
        <begin position="345"/>
        <end position="385"/>
    </location>
</feature>
<dbReference type="GeneID" id="36327128"/>
<feature type="compositionally biased region" description="Low complexity" evidence="6">
    <location>
        <begin position="1"/>
        <end position="19"/>
    </location>
</feature>
<dbReference type="PANTHER" id="PTHR15835:SF6">
    <property type="entry name" value="ZINC FINGER C3HC-TYPE PROTEIN 1"/>
    <property type="match status" value="1"/>
</dbReference>
<proteinExistence type="predicted"/>
<evidence type="ECO:0000313" key="10">
    <source>
        <dbReference type="Proteomes" id="UP000194127"/>
    </source>
</evidence>
<gene>
    <name evidence="9" type="ORF">POSPLADRAFT_1067368</name>
</gene>
<feature type="domain" description="NuBaID C-terminal" evidence="8">
    <location>
        <begin position="387"/>
        <end position="458"/>
    </location>
</feature>
<keyword evidence="2" id="KW-0479">Metal-binding</keyword>
<dbReference type="PANTHER" id="PTHR15835">
    <property type="entry name" value="NUCLEAR-INTERACTING PARTNER OF ALK"/>
    <property type="match status" value="1"/>
</dbReference>
<dbReference type="InterPro" id="IPR012935">
    <property type="entry name" value="NuBaID_N"/>
</dbReference>
<dbReference type="Proteomes" id="UP000194127">
    <property type="component" value="Unassembled WGS sequence"/>
</dbReference>
<feature type="domain" description="C3HC-type" evidence="7">
    <location>
        <begin position="131"/>
        <end position="243"/>
    </location>
</feature>
<evidence type="ECO:0000256" key="5">
    <source>
        <dbReference type="ARBA" id="ARBA00023242"/>
    </source>
</evidence>
<dbReference type="InterPro" id="IPR013909">
    <property type="entry name" value="NuBaID_C"/>
</dbReference>
<comment type="subcellular location">
    <subcellularLocation>
        <location evidence="1">Nucleus</location>
    </subcellularLocation>
</comment>
<reference evidence="9 10" key="1">
    <citation type="submission" date="2017-04" db="EMBL/GenBank/DDBJ databases">
        <title>Genome Sequence of the Model Brown-Rot Fungus Postia placenta SB12.</title>
        <authorList>
            <consortium name="DOE Joint Genome Institute"/>
            <person name="Gaskell J."/>
            <person name="Kersten P."/>
            <person name="Larrondo L.F."/>
            <person name="Canessa P."/>
            <person name="Martinez D."/>
            <person name="Hibbett D."/>
            <person name="Schmoll M."/>
            <person name="Kubicek C.P."/>
            <person name="Martinez A.T."/>
            <person name="Yadav J."/>
            <person name="Master E."/>
            <person name="Magnuson J.K."/>
            <person name="James T."/>
            <person name="Yaver D."/>
            <person name="Berka R."/>
            <person name="Labutti K."/>
            <person name="Lipzen A."/>
            <person name="Aerts A."/>
            <person name="Barry K."/>
            <person name="Henrissat B."/>
            <person name="Blanchette R."/>
            <person name="Grigoriev I."/>
            <person name="Cullen D."/>
        </authorList>
    </citation>
    <scope>NUCLEOTIDE SEQUENCE [LARGE SCALE GENOMIC DNA]</scope>
    <source>
        <strain evidence="9 10">MAD-698-R-SB12</strain>
    </source>
</reference>
<keyword evidence="4" id="KW-0862">Zinc</keyword>
<evidence type="ECO:0000256" key="3">
    <source>
        <dbReference type="ARBA" id="ARBA00022771"/>
    </source>
</evidence>
<dbReference type="OrthoDB" id="2592092at2759"/>
<evidence type="ECO:0000259" key="8">
    <source>
        <dbReference type="Pfam" id="PF08600"/>
    </source>
</evidence>
<dbReference type="STRING" id="670580.A0A1X6MR80"/>
<keyword evidence="10" id="KW-1185">Reference proteome</keyword>
<dbReference type="AlphaFoldDB" id="A0A1X6MR80"/>
<evidence type="ECO:0000259" key="7">
    <source>
        <dbReference type="Pfam" id="PF07967"/>
    </source>
</evidence>
<evidence type="ECO:0000256" key="6">
    <source>
        <dbReference type="SAM" id="MobiDB-lite"/>
    </source>
</evidence>
<organism evidence="9 10">
    <name type="scientific">Postia placenta MAD-698-R-SB12</name>
    <dbReference type="NCBI Taxonomy" id="670580"/>
    <lineage>
        <taxon>Eukaryota</taxon>
        <taxon>Fungi</taxon>
        <taxon>Dikarya</taxon>
        <taxon>Basidiomycota</taxon>
        <taxon>Agaricomycotina</taxon>
        <taxon>Agaricomycetes</taxon>
        <taxon>Polyporales</taxon>
        <taxon>Adustoporiaceae</taxon>
        <taxon>Rhodonia</taxon>
    </lineage>
</organism>
<keyword evidence="3" id="KW-0863">Zinc-finger</keyword>
<protein>
    <recommendedName>
        <fullName evidence="11">C3HC-type domain-containing protein</fullName>
    </recommendedName>
</protein>
<sequence>MAAVSSSSSAPVISSTIASGSSEKSIKRKLEDAIHNLDEAVGPCATPLSQQPPAKRPRTGKSLYATLAKYGIKKETKSITNEYESLSKAAPHLAAILARTALRTRKALPFKLAPAAPPTKGATASTTEYRPSSMQSFLNRLSTFKLATYANKPSAIDAVAAARCGWMNDGKDRLVCGICDISWVVAGREGMSRDAANALVEKQRAQLVDMHKDGCPWKTRQCDASIYRIPLQAPLAMAREVKMRAVALDAVLQGVKIKHPLTTTQTQSLCSTISSVTVPTFAVPRLQEADNVHDNLAPPLTTLEASETGIITALFGWAILPPAPPSERSRTHSYCRASSVAPATPTRALSRAPSVMSLRESTPTPTTPRRSPSIAPSSPGRTGTLAKADTTLLHCALCQRRIGLWAFISPSVTNGTITPDASTVSSTRKAQPCRQLDVLREHRSYCPYVVRSTTVPSLPAPPTDAGTSALISQSAAAQPDNQAGAMEGWRAMLTVVLRHGLARRQRLNGLSNGRRISNDENTQQEGTPMEVDRVEAMVAGVKSRGGKDLLKYVKGLLG</sequence>
<keyword evidence="5" id="KW-0539">Nucleus</keyword>
<dbReference type="Pfam" id="PF07967">
    <property type="entry name" value="zf-C3HC"/>
    <property type="match status" value="1"/>
</dbReference>
<dbReference type="GO" id="GO:0008270">
    <property type="term" value="F:zinc ion binding"/>
    <property type="evidence" value="ECO:0007669"/>
    <property type="project" value="UniProtKB-KW"/>
</dbReference>
<evidence type="ECO:0008006" key="11">
    <source>
        <dbReference type="Google" id="ProtNLM"/>
    </source>
</evidence>